<dbReference type="PANTHER" id="PTHR46932">
    <property type="entry name" value="HEAVY METAL-ASSOCIATED ISOPRENYLATED PLANT PROTEIN 47"/>
    <property type="match status" value="1"/>
</dbReference>
<dbReference type="PROSITE" id="PS50846">
    <property type="entry name" value="HMA_2"/>
    <property type="match status" value="1"/>
</dbReference>
<accession>A0A9Q0VG00</accession>
<dbReference type="AlphaFoldDB" id="A0A9Q0VG00"/>
<dbReference type="Gene3D" id="3.30.70.100">
    <property type="match status" value="1"/>
</dbReference>
<reference evidence="2" key="2">
    <citation type="journal article" date="2023" name="Int. J. Mol. Sci.">
        <title>De Novo Assembly and Annotation of 11 Diverse Shrub Willow (Salix) Genomes Reveals Novel Gene Organization in Sex-Linked Regions.</title>
        <authorList>
            <person name="Hyden B."/>
            <person name="Feng K."/>
            <person name="Yates T.B."/>
            <person name="Jawdy S."/>
            <person name="Cereghino C."/>
            <person name="Smart L.B."/>
            <person name="Muchero W."/>
        </authorList>
    </citation>
    <scope>NUCLEOTIDE SEQUENCE</scope>
    <source>
        <tissue evidence="2">Shoot tip</tissue>
    </source>
</reference>
<dbReference type="InterPro" id="IPR036163">
    <property type="entry name" value="HMA_dom_sf"/>
</dbReference>
<protein>
    <recommendedName>
        <fullName evidence="1">HMA domain-containing protein</fullName>
    </recommendedName>
</protein>
<comment type="caution">
    <text evidence="2">The sequence shown here is derived from an EMBL/GenBank/DDBJ whole genome shotgun (WGS) entry which is preliminary data.</text>
</comment>
<evidence type="ECO:0000313" key="2">
    <source>
        <dbReference type="EMBL" id="KAJ6747917.1"/>
    </source>
</evidence>
<sequence length="79" mass="8555">MEMKQKIVLRVQMNCEKCRTKTLRVVSDADGVSSVGFEGENKQNVAVIGDAVDAAGLASRLRKKVGHTDIISVAPVKEK</sequence>
<proteinExistence type="predicted"/>
<name>A0A9Q0VG00_9ROSI</name>
<dbReference type="EMBL" id="JAPFFM010000009">
    <property type="protein sequence ID" value="KAJ6747917.1"/>
    <property type="molecule type" value="Genomic_DNA"/>
</dbReference>
<dbReference type="PANTHER" id="PTHR46932:SF12">
    <property type="entry name" value="HEAVY METAL-ASSOCIATED ISOPRENYLATED PLANT PROTEIN 47"/>
    <property type="match status" value="1"/>
</dbReference>
<dbReference type="InterPro" id="IPR006121">
    <property type="entry name" value="HMA_dom"/>
</dbReference>
<feature type="domain" description="HMA" evidence="1">
    <location>
        <begin position="4"/>
        <end position="73"/>
    </location>
</feature>
<dbReference type="InterPro" id="IPR042885">
    <property type="entry name" value="HIPP47/16"/>
</dbReference>
<organism evidence="2 3">
    <name type="scientific">Salix koriyanagi</name>
    <dbReference type="NCBI Taxonomy" id="2511006"/>
    <lineage>
        <taxon>Eukaryota</taxon>
        <taxon>Viridiplantae</taxon>
        <taxon>Streptophyta</taxon>
        <taxon>Embryophyta</taxon>
        <taxon>Tracheophyta</taxon>
        <taxon>Spermatophyta</taxon>
        <taxon>Magnoliopsida</taxon>
        <taxon>eudicotyledons</taxon>
        <taxon>Gunneridae</taxon>
        <taxon>Pentapetalae</taxon>
        <taxon>rosids</taxon>
        <taxon>fabids</taxon>
        <taxon>Malpighiales</taxon>
        <taxon>Salicaceae</taxon>
        <taxon>Saliceae</taxon>
        <taxon>Salix</taxon>
    </lineage>
</organism>
<gene>
    <name evidence="2" type="ORF">OIU74_030224</name>
</gene>
<keyword evidence="3" id="KW-1185">Reference proteome</keyword>
<dbReference type="Pfam" id="PF00403">
    <property type="entry name" value="HMA"/>
    <property type="match status" value="1"/>
</dbReference>
<evidence type="ECO:0000259" key="1">
    <source>
        <dbReference type="PROSITE" id="PS50846"/>
    </source>
</evidence>
<evidence type="ECO:0000313" key="3">
    <source>
        <dbReference type="Proteomes" id="UP001151752"/>
    </source>
</evidence>
<dbReference type="Proteomes" id="UP001151752">
    <property type="component" value="Chromosome 6"/>
</dbReference>
<reference evidence="2" key="1">
    <citation type="submission" date="2022-11" db="EMBL/GenBank/DDBJ databases">
        <authorList>
            <person name="Hyden B.L."/>
            <person name="Feng K."/>
            <person name="Yates T."/>
            <person name="Jawdy S."/>
            <person name="Smart L.B."/>
            <person name="Muchero W."/>
        </authorList>
    </citation>
    <scope>NUCLEOTIDE SEQUENCE</scope>
    <source>
        <tissue evidence="2">Shoot tip</tissue>
    </source>
</reference>
<dbReference type="GO" id="GO:0046872">
    <property type="term" value="F:metal ion binding"/>
    <property type="evidence" value="ECO:0007669"/>
    <property type="project" value="InterPro"/>
</dbReference>
<dbReference type="SUPFAM" id="SSF55008">
    <property type="entry name" value="HMA, heavy metal-associated domain"/>
    <property type="match status" value="1"/>
</dbReference>